<accession>A0A2V3UIE5</accession>
<dbReference type="Proteomes" id="UP000248021">
    <property type="component" value="Unassembled WGS sequence"/>
</dbReference>
<dbReference type="AlphaFoldDB" id="A0A2V3UIE5"/>
<feature type="transmembrane region" description="Helical" evidence="1">
    <location>
        <begin position="52"/>
        <end position="76"/>
    </location>
</feature>
<comment type="caution">
    <text evidence="2">The sequence shown here is derived from an EMBL/GenBank/DDBJ whole genome shotgun (WGS) entry which is preliminary data.</text>
</comment>
<feature type="transmembrane region" description="Helical" evidence="1">
    <location>
        <begin position="82"/>
        <end position="103"/>
    </location>
</feature>
<evidence type="ECO:0000313" key="3">
    <source>
        <dbReference type="Proteomes" id="UP000248021"/>
    </source>
</evidence>
<evidence type="ECO:0000256" key="1">
    <source>
        <dbReference type="SAM" id="Phobius"/>
    </source>
</evidence>
<keyword evidence="3" id="KW-1185">Reference proteome</keyword>
<feature type="transmembrane region" description="Helical" evidence="1">
    <location>
        <begin position="110"/>
        <end position="136"/>
    </location>
</feature>
<proteinExistence type="predicted"/>
<name>A0A2V3UIE5_9HYPH</name>
<dbReference type="EMBL" id="QJJK01000001">
    <property type="protein sequence ID" value="PXW65081.1"/>
    <property type="molecule type" value="Genomic_DNA"/>
</dbReference>
<feature type="transmembrane region" description="Helical" evidence="1">
    <location>
        <begin position="142"/>
        <end position="165"/>
    </location>
</feature>
<evidence type="ECO:0000313" key="2">
    <source>
        <dbReference type="EMBL" id="PXW65081.1"/>
    </source>
</evidence>
<evidence type="ECO:0008006" key="4">
    <source>
        <dbReference type="Google" id="ProtNLM"/>
    </source>
</evidence>
<organism evidence="2 3">
    <name type="scientific">Chelatococcus asaccharovorans</name>
    <dbReference type="NCBI Taxonomy" id="28210"/>
    <lineage>
        <taxon>Bacteria</taxon>
        <taxon>Pseudomonadati</taxon>
        <taxon>Pseudomonadota</taxon>
        <taxon>Alphaproteobacteria</taxon>
        <taxon>Hyphomicrobiales</taxon>
        <taxon>Chelatococcaceae</taxon>
        <taxon>Chelatococcus</taxon>
    </lineage>
</organism>
<reference evidence="2 3" key="1">
    <citation type="submission" date="2018-05" db="EMBL/GenBank/DDBJ databases">
        <title>Genomic Encyclopedia of Type Strains, Phase IV (KMG-IV): sequencing the most valuable type-strain genomes for metagenomic binning, comparative biology and taxonomic classification.</title>
        <authorList>
            <person name="Goeker M."/>
        </authorList>
    </citation>
    <scope>NUCLEOTIDE SEQUENCE [LARGE SCALE GENOMIC DNA]</scope>
    <source>
        <strain evidence="2 3">DSM 6462</strain>
    </source>
</reference>
<feature type="transmembrane region" description="Helical" evidence="1">
    <location>
        <begin position="16"/>
        <end position="40"/>
    </location>
</feature>
<keyword evidence="1" id="KW-0472">Membrane</keyword>
<protein>
    <recommendedName>
        <fullName evidence="4">Energy-coupling factor transport system substrate-specific component</fullName>
    </recommendedName>
</protein>
<sequence length="186" mass="18607">MGSAQLQTRIGGLGGAAWIAFIAAVSVAFSMALACAIPFAAIATIAGTRMPVVGAIVLTGAAWLANQLVGYLILGYPITWDSLAWGAMIGISALAATGVVVAVKNGAPSTFAALTGGFVAAFATYEAVLYGATAFLPSGDAAFSFAVVIGIAWTNILALTGLLVLHRLAIAIGLLAPLRPQPAGYA</sequence>
<keyword evidence="1" id="KW-0812">Transmembrane</keyword>
<keyword evidence="1" id="KW-1133">Transmembrane helix</keyword>
<gene>
    <name evidence="2" type="ORF">C7450_101844</name>
</gene>